<dbReference type="GO" id="GO:0000026">
    <property type="term" value="F:alpha-1,2-mannosyltransferase activity"/>
    <property type="evidence" value="ECO:0007669"/>
    <property type="project" value="TreeGrafter"/>
</dbReference>
<sequence>MLRLSRPSSKFKPTHAILLGISLFTLLNIYMALNSSPTPSIDADSSSTLLKFFNPFSRPKVEDYSIIGYHHDEQTNLVVVKKYLKKHNLNTATDKSNHFWNFIKSDYKSSKYDLKLISSYNNKQVYDNMNQLLDNQFNHSFVEQSTTERKFVKAFQEFFIDLLKTLEDCKPIISPINNFDHYPNGEKIENYYQNLNQMTPEKMKNVNTERLIHDKGKLPIYGGHLRENYQNEMVRSKEVLSMYLTLNTFEKDSLRQSHTKYMKQMMQEWPESLLKYNTFNSFMKGDGIVYLAGGKYDQLAYLSIKLLREQGSILPVEVIVPKREEYDIQFCDKILPTLNGKCKLMTDYVPQSYFDTVINNAKKNSKNVDIKENPHMDPMRALGYQLKNIAIFISSFENILYLDADNLPIKNPDILFANKPFTDKGMVVWPDLWRRSTSPLFYDVTSASVDPNHQVRNSYPEGDKRNLKGLNSNGATNQMSFHDTKGTIPEASSETGQLLISKRIHFKTLVLSLYYNYYGPDFYYPLLSQGAAGEGDKETYIAAAHRLGLPYYQVSEFTREFGPMDKNKKKLQLFGMGQYDPIIDYIQSNPDDKDMSSLASLSSSLSQPNRYFSSPPKEYALHDEDKNVYNYEYHKFKASSLFFLHANWPKYYIEHLFLADERGPVDKGEKIRRRLYGTELKKELGDGYDFELKIMNNLWWCYCEEPLINLDSIPPADSQKRKDICNAIDMHRKFLSTS</sequence>
<evidence type="ECO:0000313" key="10">
    <source>
        <dbReference type="EMBL" id="KAI3403722.2"/>
    </source>
</evidence>
<evidence type="ECO:0000256" key="2">
    <source>
        <dbReference type="ARBA" id="ARBA00004922"/>
    </source>
</evidence>
<reference evidence="10" key="1">
    <citation type="journal article" date="2022" name="DNA Res.">
        <title>Genome analysis of five recently described species of the CUG-Ser clade uncovers Candida theae as a new hybrid lineage with pathogenic potential in the Candida parapsilosis species complex.</title>
        <authorList>
            <person name="Mixao V."/>
            <person name="Del Olmo V."/>
            <person name="Hegedusova E."/>
            <person name="Saus E."/>
            <person name="Pryszcz L."/>
            <person name="Cillingova A."/>
            <person name="Nosek J."/>
            <person name="Gabaldon T."/>
        </authorList>
    </citation>
    <scope>NUCLEOTIDE SEQUENCE</scope>
    <source>
        <strain evidence="10">CBS 10844</strain>
    </source>
</reference>
<evidence type="ECO:0000256" key="1">
    <source>
        <dbReference type="ARBA" id="ARBA00004323"/>
    </source>
</evidence>
<dbReference type="PANTHER" id="PTHR31646">
    <property type="entry name" value="ALPHA-1,2-MANNOSYLTRANSFERASE MNN2"/>
    <property type="match status" value="1"/>
</dbReference>
<dbReference type="InterPro" id="IPR029044">
    <property type="entry name" value="Nucleotide-diphossugar_trans"/>
</dbReference>
<evidence type="ECO:0000256" key="6">
    <source>
        <dbReference type="ARBA" id="ARBA00022968"/>
    </source>
</evidence>
<evidence type="ECO:0000256" key="7">
    <source>
        <dbReference type="ARBA" id="ARBA00022989"/>
    </source>
</evidence>
<comment type="similarity">
    <text evidence="3">Belongs to the MNN1/MNT family.</text>
</comment>
<keyword evidence="4" id="KW-0808">Transferase</keyword>
<dbReference type="Pfam" id="PF11051">
    <property type="entry name" value="Mannosyl_trans3"/>
    <property type="match status" value="1"/>
</dbReference>
<keyword evidence="7" id="KW-1133">Transmembrane helix</keyword>
<evidence type="ECO:0000256" key="9">
    <source>
        <dbReference type="ARBA" id="ARBA00023136"/>
    </source>
</evidence>
<dbReference type="GO" id="GO:0046354">
    <property type="term" value="P:mannan biosynthetic process"/>
    <property type="evidence" value="ECO:0007669"/>
    <property type="project" value="UniProtKB-ARBA"/>
</dbReference>
<evidence type="ECO:0000256" key="8">
    <source>
        <dbReference type="ARBA" id="ARBA00023034"/>
    </source>
</evidence>
<dbReference type="RefSeq" id="XP_049179469.1">
    <property type="nucleotide sequence ID" value="XM_049324779.1"/>
</dbReference>
<dbReference type="AlphaFoldDB" id="A0AAI9SVI0"/>
<gene>
    <name evidence="10" type="ORF">KGF56_003445</name>
</gene>
<comment type="subcellular location">
    <subcellularLocation>
        <location evidence="1">Golgi apparatus membrane</location>
        <topology evidence="1">Single-pass type II membrane protein</topology>
    </subcellularLocation>
</comment>
<evidence type="ECO:0008006" key="12">
    <source>
        <dbReference type="Google" id="ProtNLM"/>
    </source>
</evidence>
<name>A0AAI9SVI0_9ASCO</name>
<evidence type="ECO:0000256" key="3">
    <source>
        <dbReference type="ARBA" id="ARBA00009105"/>
    </source>
</evidence>
<keyword evidence="8" id="KW-0333">Golgi apparatus</keyword>
<dbReference type="Proteomes" id="UP001202479">
    <property type="component" value="Unassembled WGS sequence"/>
</dbReference>
<proteinExistence type="inferred from homology"/>
<dbReference type="SUPFAM" id="SSF53448">
    <property type="entry name" value="Nucleotide-diphospho-sugar transferases"/>
    <property type="match status" value="1"/>
</dbReference>
<comment type="pathway">
    <text evidence="2">Protein modification; protein glycosylation.</text>
</comment>
<keyword evidence="11" id="KW-1185">Reference proteome</keyword>
<keyword evidence="6" id="KW-0735">Signal-anchor</keyword>
<keyword evidence="5" id="KW-0812">Transmembrane</keyword>
<dbReference type="PANTHER" id="PTHR31646:SF1">
    <property type="entry name" value="ALPHA-1,2-MANNOSYLTRANSFERASE MNN2"/>
    <property type="match status" value="1"/>
</dbReference>
<evidence type="ECO:0000256" key="5">
    <source>
        <dbReference type="ARBA" id="ARBA00022692"/>
    </source>
</evidence>
<dbReference type="InterPro" id="IPR022751">
    <property type="entry name" value="Alpha_mannosyltransferase"/>
</dbReference>
<organism evidence="10 11">
    <name type="scientific">Candida oxycetoniae</name>
    <dbReference type="NCBI Taxonomy" id="497107"/>
    <lineage>
        <taxon>Eukaryota</taxon>
        <taxon>Fungi</taxon>
        <taxon>Dikarya</taxon>
        <taxon>Ascomycota</taxon>
        <taxon>Saccharomycotina</taxon>
        <taxon>Pichiomycetes</taxon>
        <taxon>Debaryomycetaceae</taxon>
        <taxon>Candida/Lodderomyces clade</taxon>
        <taxon>Candida</taxon>
    </lineage>
</organism>
<accession>A0AAI9SVI0</accession>
<keyword evidence="9" id="KW-0472">Membrane</keyword>
<dbReference type="GeneID" id="73381060"/>
<dbReference type="GO" id="GO:0000139">
    <property type="term" value="C:Golgi membrane"/>
    <property type="evidence" value="ECO:0007669"/>
    <property type="project" value="UniProtKB-SubCell"/>
</dbReference>
<evidence type="ECO:0000313" key="11">
    <source>
        <dbReference type="Proteomes" id="UP001202479"/>
    </source>
</evidence>
<evidence type="ECO:0000256" key="4">
    <source>
        <dbReference type="ARBA" id="ARBA00022679"/>
    </source>
</evidence>
<dbReference type="EMBL" id="JAHUZD010000121">
    <property type="protein sequence ID" value="KAI3403722.2"/>
    <property type="molecule type" value="Genomic_DNA"/>
</dbReference>
<protein>
    <recommendedName>
        <fullName evidence="12">Alpha-1,2-mannosyltransferase</fullName>
    </recommendedName>
</protein>
<comment type="caution">
    <text evidence="10">The sequence shown here is derived from an EMBL/GenBank/DDBJ whole genome shotgun (WGS) entry which is preliminary data.</text>
</comment>